<gene>
    <name evidence="5" type="ORF">HMPREF1535_02754</name>
</gene>
<dbReference type="SUPFAM" id="SSF52768">
    <property type="entry name" value="Arginase/deacetylase"/>
    <property type="match status" value="1"/>
</dbReference>
<evidence type="ECO:0000256" key="2">
    <source>
        <dbReference type="ARBA" id="ARBA00022801"/>
    </source>
</evidence>
<dbReference type="PROSITE" id="PS51409">
    <property type="entry name" value="ARGINASE_2"/>
    <property type="match status" value="1"/>
</dbReference>
<dbReference type="Proteomes" id="UP000033047">
    <property type="component" value="Unassembled WGS sequence"/>
</dbReference>
<dbReference type="PRINTS" id="PR00116">
    <property type="entry name" value="ARGINASE"/>
</dbReference>
<dbReference type="STRING" id="927665.HMPREF1535_02754"/>
<comment type="similarity">
    <text evidence="4">Belongs to the arginase family.</text>
</comment>
<evidence type="ECO:0000256" key="1">
    <source>
        <dbReference type="ARBA" id="ARBA00022723"/>
    </source>
</evidence>
<evidence type="ECO:0000256" key="3">
    <source>
        <dbReference type="ARBA" id="ARBA00023211"/>
    </source>
</evidence>
<proteinExistence type="inferred from homology"/>
<dbReference type="CDD" id="cd09999">
    <property type="entry name" value="Arginase-like_1"/>
    <property type="match status" value="1"/>
</dbReference>
<dbReference type="PANTHER" id="PTHR43782:SF3">
    <property type="entry name" value="ARGINASE"/>
    <property type="match status" value="1"/>
</dbReference>
<dbReference type="AlphaFoldDB" id="A0A0F5JB32"/>
<dbReference type="EMBL" id="AQHV01000013">
    <property type="protein sequence ID" value="KKB54632.1"/>
    <property type="molecule type" value="Genomic_DNA"/>
</dbReference>
<evidence type="ECO:0000256" key="4">
    <source>
        <dbReference type="PROSITE-ProRule" id="PRU00742"/>
    </source>
</evidence>
<protein>
    <recommendedName>
        <fullName evidence="7">Arginase</fullName>
    </recommendedName>
</protein>
<dbReference type="Gene3D" id="3.40.800.10">
    <property type="entry name" value="Ureohydrolase domain"/>
    <property type="match status" value="1"/>
</dbReference>
<keyword evidence="1" id="KW-0479">Metal-binding</keyword>
<evidence type="ECO:0000313" key="5">
    <source>
        <dbReference type="EMBL" id="KKB54632.1"/>
    </source>
</evidence>
<accession>A0A0F5JB32</accession>
<keyword evidence="2" id="KW-0378">Hydrolase</keyword>
<evidence type="ECO:0008006" key="7">
    <source>
        <dbReference type="Google" id="ProtNLM"/>
    </source>
</evidence>
<organism evidence="5 6">
    <name type="scientific">Parabacteroides goldsteinii DSM 19448 = WAL 12034</name>
    <dbReference type="NCBI Taxonomy" id="927665"/>
    <lineage>
        <taxon>Bacteria</taxon>
        <taxon>Pseudomonadati</taxon>
        <taxon>Bacteroidota</taxon>
        <taxon>Bacteroidia</taxon>
        <taxon>Bacteroidales</taxon>
        <taxon>Tannerellaceae</taxon>
        <taxon>Parabacteroides</taxon>
    </lineage>
</organism>
<dbReference type="InterPro" id="IPR023696">
    <property type="entry name" value="Ureohydrolase_dom_sf"/>
</dbReference>
<dbReference type="Pfam" id="PF00491">
    <property type="entry name" value="Arginase"/>
    <property type="match status" value="1"/>
</dbReference>
<dbReference type="RefSeq" id="WP_392391965.1">
    <property type="nucleotide sequence ID" value="NZ_KQ033913.1"/>
</dbReference>
<dbReference type="GO" id="GO:0030145">
    <property type="term" value="F:manganese ion binding"/>
    <property type="evidence" value="ECO:0007669"/>
    <property type="project" value="TreeGrafter"/>
</dbReference>
<reference evidence="5 6" key="1">
    <citation type="submission" date="2013-04" db="EMBL/GenBank/DDBJ databases">
        <title>The Genome Sequence of Parabacteroides goldsteinii DSM 19448.</title>
        <authorList>
            <consortium name="The Broad Institute Genomics Platform"/>
            <person name="Earl A."/>
            <person name="Ward D."/>
            <person name="Feldgarden M."/>
            <person name="Gevers D."/>
            <person name="Martens E."/>
            <person name="Sakamoto M."/>
            <person name="Benno Y."/>
            <person name="Song Y."/>
            <person name="Liu C."/>
            <person name="Lee J."/>
            <person name="Bolanos M."/>
            <person name="Vaisanen M.L."/>
            <person name="Finegold S.M."/>
            <person name="Walker B."/>
            <person name="Young S."/>
            <person name="Zeng Q."/>
            <person name="Gargeya S."/>
            <person name="Fitzgerald M."/>
            <person name="Haas B."/>
            <person name="Abouelleil A."/>
            <person name="Allen A.W."/>
            <person name="Alvarado L."/>
            <person name="Arachchi H.M."/>
            <person name="Berlin A.M."/>
            <person name="Chapman S.B."/>
            <person name="Gainer-Dewar J."/>
            <person name="Goldberg J."/>
            <person name="Griggs A."/>
            <person name="Gujja S."/>
            <person name="Hansen M."/>
            <person name="Howarth C."/>
            <person name="Imamovic A."/>
            <person name="Ireland A."/>
            <person name="Larimer J."/>
            <person name="McCowan C."/>
            <person name="Murphy C."/>
            <person name="Pearson M."/>
            <person name="Poon T.W."/>
            <person name="Priest M."/>
            <person name="Roberts A."/>
            <person name="Saif S."/>
            <person name="Shea T."/>
            <person name="Sisk P."/>
            <person name="Sykes S."/>
            <person name="Wortman J."/>
            <person name="Nusbaum C."/>
            <person name="Birren B."/>
        </authorList>
    </citation>
    <scope>NUCLEOTIDE SEQUENCE [LARGE SCALE GENOMIC DNA]</scope>
    <source>
        <strain evidence="5 6">DSM 19448</strain>
    </source>
</reference>
<sequence>MRVYQYLCDLYIHSNFALKMKHKFLLFVVLSLIIGTTYAKSNEMKTNSKTLRLIYPQWQGGVVASWMPDIPANDVSRGYFLGAQLLQVLAPESKQQTVEVPISLDMESHKEEKGISGYRAIIKQSKDALDLIRRENPDRIVTLGGECSVSVVPFTYLAEKYPEDVAVVWIDAHPDLNLPGDSYTGYHAMALTACFGMGDKEIVDLFPAKLNPSKSIIVGLRAWNDTNASKERQEEIGVESLSPAHVAQNSTAVLDWLKTTGASKVVIHFDLDALDPAEIIAAVGTDPDGLKIETVVRVINDIAKEYDVVGLTIAEPMPRVAIKIKNMLNQMPLLKE</sequence>
<dbReference type="GO" id="GO:0005829">
    <property type="term" value="C:cytosol"/>
    <property type="evidence" value="ECO:0007669"/>
    <property type="project" value="TreeGrafter"/>
</dbReference>
<comment type="caution">
    <text evidence="5">The sequence shown here is derived from an EMBL/GenBank/DDBJ whole genome shotgun (WGS) entry which is preliminary data.</text>
</comment>
<dbReference type="HOGENOM" id="CLU_085654_1_0_10"/>
<dbReference type="InterPro" id="IPR006035">
    <property type="entry name" value="Ureohydrolase"/>
</dbReference>
<name>A0A0F5JB32_9BACT</name>
<dbReference type="PANTHER" id="PTHR43782">
    <property type="entry name" value="ARGINASE"/>
    <property type="match status" value="1"/>
</dbReference>
<dbReference type="GO" id="GO:0004053">
    <property type="term" value="F:arginase activity"/>
    <property type="evidence" value="ECO:0007669"/>
    <property type="project" value="TreeGrafter"/>
</dbReference>
<keyword evidence="3" id="KW-0464">Manganese</keyword>
<evidence type="ECO:0000313" key="6">
    <source>
        <dbReference type="Proteomes" id="UP000033047"/>
    </source>
</evidence>
<dbReference type="PATRIC" id="fig|927665.4.peg.2825"/>